<feature type="chain" id="PRO_5019358968" description="Copper chaperone PCu(A)C" evidence="1">
    <location>
        <begin position="25"/>
        <end position="153"/>
    </location>
</feature>
<sequence length="153" mass="16013">MSIKIKTFAALGCTLVLSCGFASAAFAAGANAISAKDAWVRWLPNNLPAAGYVTLVNASDKPVDLVDISSNDYGDAMLHQTVSNGSTQKMVMVDKLTVPAHGQVAIAPGGYHVMLEDAKHKVAPGDTVHLTLKFSDGETLDTPFAVKSPAQTK</sequence>
<dbReference type="Gene3D" id="2.60.40.1890">
    <property type="entry name" value="PCu(A)C copper chaperone"/>
    <property type="match status" value="1"/>
</dbReference>
<organism evidence="2 3">
    <name type="scientific">Paraburkholderia fungorum</name>
    <dbReference type="NCBI Taxonomy" id="134537"/>
    <lineage>
        <taxon>Bacteria</taxon>
        <taxon>Pseudomonadati</taxon>
        <taxon>Pseudomonadota</taxon>
        <taxon>Betaproteobacteria</taxon>
        <taxon>Burkholderiales</taxon>
        <taxon>Burkholderiaceae</taxon>
        <taxon>Paraburkholderia</taxon>
    </lineage>
</organism>
<dbReference type="OrthoDB" id="9796962at2"/>
<dbReference type="PANTHER" id="PTHR36302">
    <property type="entry name" value="BLR7088 PROTEIN"/>
    <property type="match status" value="1"/>
</dbReference>
<dbReference type="Proteomes" id="UP000283709">
    <property type="component" value="Unassembled WGS sequence"/>
</dbReference>
<evidence type="ECO:0000313" key="2">
    <source>
        <dbReference type="EMBL" id="RKF47468.1"/>
    </source>
</evidence>
<accession>A0A420GQM4</accession>
<gene>
    <name evidence="2" type="ORF">BCY88_22700</name>
</gene>
<dbReference type="InterPro" id="IPR058248">
    <property type="entry name" value="Lxx211020-like"/>
</dbReference>
<feature type="signal peptide" evidence="1">
    <location>
        <begin position="1"/>
        <end position="24"/>
    </location>
</feature>
<keyword evidence="1" id="KW-0732">Signal</keyword>
<dbReference type="SUPFAM" id="SSF110087">
    <property type="entry name" value="DR1885-like metal-binding protein"/>
    <property type="match status" value="1"/>
</dbReference>
<dbReference type="PROSITE" id="PS51257">
    <property type="entry name" value="PROKAR_LIPOPROTEIN"/>
    <property type="match status" value="1"/>
</dbReference>
<dbReference type="EMBL" id="MCAS01000009">
    <property type="protein sequence ID" value="RKF47468.1"/>
    <property type="molecule type" value="Genomic_DNA"/>
</dbReference>
<evidence type="ECO:0000313" key="3">
    <source>
        <dbReference type="Proteomes" id="UP000283709"/>
    </source>
</evidence>
<dbReference type="InterPro" id="IPR036182">
    <property type="entry name" value="PCuAC_sf"/>
</dbReference>
<evidence type="ECO:0008006" key="4">
    <source>
        <dbReference type="Google" id="ProtNLM"/>
    </source>
</evidence>
<dbReference type="RefSeq" id="WP_120344220.1">
    <property type="nucleotide sequence ID" value="NZ_MCAS01000009.1"/>
</dbReference>
<name>A0A420GQM4_9BURK</name>
<proteinExistence type="predicted"/>
<dbReference type="InterPro" id="IPR007410">
    <property type="entry name" value="LpqE-like"/>
</dbReference>
<reference evidence="2 3" key="1">
    <citation type="submission" date="2016-07" db="EMBL/GenBank/DDBJ databases">
        <title>Genome analysis of Burkholderia fungorum ES3-20.</title>
        <authorList>
            <person name="Xu D."/>
            <person name="Yao R."/>
            <person name="Zheng S."/>
        </authorList>
    </citation>
    <scope>NUCLEOTIDE SEQUENCE [LARGE SCALE GENOMIC DNA]</scope>
    <source>
        <strain evidence="2 3">ES3-20</strain>
    </source>
</reference>
<dbReference type="Pfam" id="PF04314">
    <property type="entry name" value="PCuAC"/>
    <property type="match status" value="1"/>
</dbReference>
<protein>
    <recommendedName>
        <fullName evidence="4">Copper chaperone PCu(A)C</fullName>
    </recommendedName>
</protein>
<evidence type="ECO:0000256" key="1">
    <source>
        <dbReference type="SAM" id="SignalP"/>
    </source>
</evidence>
<dbReference type="AlphaFoldDB" id="A0A420GQM4"/>
<dbReference type="PANTHER" id="PTHR36302:SF1">
    <property type="entry name" value="COPPER CHAPERONE PCU(A)C"/>
    <property type="match status" value="1"/>
</dbReference>
<comment type="caution">
    <text evidence="2">The sequence shown here is derived from an EMBL/GenBank/DDBJ whole genome shotgun (WGS) entry which is preliminary data.</text>
</comment>